<feature type="domain" description="Endonuclease/exonuclease/phosphatase" evidence="1">
    <location>
        <begin position="16"/>
        <end position="101"/>
    </location>
</feature>
<evidence type="ECO:0000313" key="2">
    <source>
        <dbReference type="EMBL" id="PKB97767.1"/>
    </source>
</evidence>
<evidence type="ECO:0000313" key="3">
    <source>
        <dbReference type="Proteomes" id="UP000232722"/>
    </source>
</evidence>
<gene>
    <name evidence="2" type="ORF">RhiirA5_432529</name>
</gene>
<evidence type="ECO:0000259" key="1">
    <source>
        <dbReference type="Pfam" id="PF03372"/>
    </source>
</evidence>
<dbReference type="Pfam" id="PF03372">
    <property type="entry name" value="Exo_endo_phos"/>
    <property type="match status" value="1"/>
</dbReference>
<reference evidence="2 3" key="1">
    <citation type="submission" date="2016-04" db="EMBL/GenBank/DDBJ databases">
        <title>Genome analyses suggest a sexual origin of heterokaryosis in a supposedly ancient asexual fungus.</title>
        <authorList>
            <person name="Ropars J."/>
            <person name="Sedzielewska K."/>
            <person name="Noel J."/>
            <person name="Charron P."/>
            <person name="Farinelli L."/>
            <person name="Marton T."/>
            <person name="Kruger M."/>
            <person name="Pelin A."/>
            <person name="Brachmann A."/>
            <person name="Corradi N."/>
        </authorList>
    </citation>
    <scope>NUCLEOTIDE SEQUENCE [LARGE SCALE GENOMIC DNA]</scope>
    <source>
        <strain evidence="2 3">A5</strain>
    </source>
</reference>
<dbReference type="VEuPathDB" id="FungiDB:RhiirA1_390780"/>
<dbReference type="Gene3D" id="3.60.10.10">
    <property type="entry name" value="Endonuclease/exonuclease/phosphatase"/>
    <property type="match status" value="1"/>
</dbReference>
<dbReference type="GO" id="GO:0003824">
    <property type="term" value="F:catalytic activity"/>
    <property type="evidence" value="ECO:0007669"/>
    <property type="project" value="InterPro"/>
</dbReference>
<dbReference type="SUPFAM" id="SSF56219">
    <property type="entry name" value="DNase I-like"/>
    <property type="match status" value="1"/>
</dbReference>
<protein>
    <recommendedName>
        <fullName evidence="1">Endonuclease/exonuclease/phosphatase domain-containing protein</fullName>
    </recommendedName>
</protein>
<dbReference type="VEuPathDB" id="FungiDB:FUN_015329"/>
<dbReference type="VEuPathDB" id="FungiDB:RhiirFUN_000347"/>
<comment type="caution">
    <text evidence="2">The sequence shown here is derived from an EMBL/GenBank/DDBJ whole genome shotgun (WGS) entry which is preliminary data.</text>
</comment>
<dbReference type="InterPro" id="IPR005135">
    <property type="entry name" value="Endo/exonuclease/phosphatase"/>
</dbReference>
<organism evidence="2 3">
    <name type="scientific">Rhizophagus irregularis</name>
    <dbReference type="NCBI Taxonomy" id="588596"/>
    <lineage>
        <taxon>Eukaryota</taxon>
        <taxon>Fungi</taxon>
        <taxon>Fungi incertae sedis</taxon>
        <taxon>Mucoromycota</taxon>
        <taxon>Glomeromycotina</taxon>
        <taxon>Glomeromycetes</taxon>
        <taxon>Glomerales</taxon>
        <taxon>Glomeraceae</taxon>
        <taxon>Rhizophagus</taxon>
    </lineage>
</organism>
<dbReference type="Proteomes" id="UP000232722">
    <property type="component" value="Unassembled WGS sequence"/>
</dbReference>
<accession>A0A2N0NT76</accession>
<proteinExistence type="predicted"/>
<dbReference type="InterPro" id="IPR036691">
    <property type="entry name" value="Endo/exonu/phosph_ase_sf"/>
</dbReference>
<dbReference type="EMBL" id="LLXJ01002996">
    <property type="protein sequence ID" value="PKB97767.1"/>
    <property type="molecule type" value="Genomic_DNA"/>
</dbReference>
<dbReference type="AlphaFoldDB" id="A0A2N0NT76"/>
<name>A0A2N0NT76_9GLOM</name>
<reference evidence="2 3" key="2">
    <citation type="submission" date="2017-09" db="EMBL/GenBank/DDBJ databases">
        <title>Extensive intraspecific genome diversity in a model arbuscular mycorrhizal fungus.</title>
        <authorList>
            <person name="Chen E.C."/>
            <person name="Morin E."/>
            <person name="Beaudet D."/>
            <person name="Noel J."/>
            <person name="Ndikumana S."/>
            <person name="Charron P."/>
            <person name="St-Onge C."/>
            <person name="Giorgi J."/>
            <person name="Grigoriev I.V."/>
            <person name="Roux C."/>
            <person name="Martin F.M."/>
            <person name="Corradi N."/>
        </authorList>
    </citation>
    <scope>NUCLEOTIDE SEQUENCE [LARGE SCALE GENOMIC DNA]</scope>
    <source>
        <strain evidence="2 3">A5</strain>
    </source>
</reference>
<sequence length="496" mass="56125">MTFILDIRSPIWLDFARSNNYHVIILGDFNIDEIAHSSYSPRHFKLLLHSSLNSNPDNTYFYDNGAFRLDYIWSSPGFPAPGLFSQIVPSPDLSDRPFTDHHILITVFDFSTCLAILAKSHLKQKKEGRVVFTYNFTTDAHWTAFSSDVSSCLQLDFNISGPYTDFDFSKLFLDKLWHTLKCVILGAAIKHLPKKNVSNTYRHSYPSDLTKLIAINKFLDKLLHLQDLTNLLSDYVIPNYTTIPLSTFKSFLRSQKSLVSTFLSIRFAQHASDSIEYYTALHDDYFSSFLCTFIDSALSVEKRSIVLDQVLVGLASKPTFLTDLSDIKQATTYTPLSDVSASLYDPVLSPISLQEWSQVISSMPNNKASNPSKISYEMLKHLSGDALEFSLLLANSCLSRGDIPADWHEAVVYPISKPHDFDAQLKNAHSITLLETVRKCVVKVVTNRLSYLLTDNKILQRRNFAGLPGSSTDVSIKMLDTIIHQHKYNSSDDQEL</sequence>
<dbReference type="PANTHER" id="PTHR19446">
    <property type="entry name" value="REVERSE TRANSCRIPTASES"/>
    <property type="match status" value="1"/>
</dbReference>